<dbReference type="Proteomes" id="UP000233350">
    <property type="component" value="Unassembled WGS sequence"/>
</dbReference>
<evidence type="ECO:0000313" key="1">
    <source>
        <dbReference type="EMBL" id="PKT82740.1"/>
    </source>
</evidence>
<dbReference type="RefSeq" id="WP_101312869.1">
    <property type="nucleotide sequence ID" value="NZ_MBPJ01000044.1"/>
</dbReference>
<reference evidence="1 2" key="1">
    <citation type="submission" date="2016-07" db="EMBL/GenBank/DDBJ databases">
        <title>Detection of Helicobacter winghamensis from caecal content of red fox (Vulpes vulpes).</title>
        <authorList>
            <person name="Zanoni R.G."/>
            <person name="Florio D."/>
            <person name="Caffara M."/>
            <person name="Renzi M."/>
            <person name="Parisi A."/>
            <person name="Pasquali F."/>
            <person name="Manfreda G."/>
        </authorList>
    </citation>
    <scope>NUCLEOTIDE SEQUENCE [LARGE SCALE GENOMIC DNA]</scope>
    <source>
        <strain evidence="1 2">295_13</strain>
    </source>
</reference>
<gene>
    <name evidence="1" type="ORF">BCM31_06195</name>
</gene>
<dbReference type="EMBL" id="MBPK01000001">
    <property type="protein sequence ID" value="PKT82740.1"/>
    <property type="molecule type" value="Genomic_DNA"/>
</dbReference>
<comment type="caution">
    <text evidence="1">The sequence shown here is derived from an EMBL/GenBank/DDBJ whole genome shotgun (WGS) entry which is preliminary data.</text>
</comment>
<keyword evidence="2" id="KW-1185">Reference proteome</keyword>
<dbReference type="OrthoDB" id="5360811at2"/>
<accession>A0A2N3PLN3</accession>
<dbReference type="SUPFAM" id="SSF47413">
    <property type="entry name" value="lambda repressor-like DNA-binding domains"/>
    <property type="match status" value="1"/>
</dbReference>
<dbReference type="AlphaFoldDB" id="A0A2N3PLN3"/>
<organism evidence="1 2">
    <name type="scientific">Helicobacter winghamensis</name>
    <dbReference type="NCBI Taxonomy" id="157268"/>
    <lineage>
        <taxon>Bacteria</taxon>
        <taxon>Pseudomonadati</taxon>
        <taxon>Campylobacterota</taxon>
        <taxon>Epsilonproteobacteria</taxon>
        <taxon>Campylobacterales</taxon>
        <taxon>Helicobacteraceae</taxon>
        <taxon>Helicobacter</taxon>
    </lineage>
</organism>
<evidence type="ECO:0000313" key="2">
    <source>
        <dbReference type="Proteomes" id="UP000233350"/>
    </source>
</evidence>
<dbReference type="GO" id="GO:0003677">
    <property type="term" value="F:DNA binding"/>
    <property type="evidence" value="ECO:0007669"/>
    <property type="project" value="InterPro"/>
</dbReference>
<dbReference type="Gene3D" id="1.10.260.40">
    <property type="entry name" value="lambda repressor-like DNA-binding domains"/>
    <property type="match status" value="1"/>
</dbReference>
<name>A0A2N3PLN3_9HELI</name>
<sequence length="98" mass="11232">MLEQKDVLYAYKIIGSNVAKIRKQKKYSQLKLSLAMGHNSVSLVSFSEICLKGAHFNIEHLLQISMILEVNVMDFFVGVDEFLLNLKEKNKIEENDIS</sequence>
<proteinExistence type="predicted"/>
<dbReference type="STRING" id="556267.HWAG_01178"/>
<dbReference type="InterPro" id="IPR010982">
    <property type="entry name" value="Lambda_DNA-bd_dom_sf"/>
</dbReference>
<evidence type="ECO:0008006" key="3">
    <source>
        <dbReference type="Google" id="ProtNLM"/>
    </source>
</evidence>
<protein>
    <recommendedName>
        <fullName evidence="3">Transcriptional regulator</fullName>
    </recommendedName>
</protein>